<dbReference type="PANTHER" id="PTHR32182:SF22">
    <property type="entry name" value="ATP-DEPENDENT ENDONUCLEASE, OLD FAMILY-RELATED"/>
    <property type="match status" value="1"/>
</dbReference>
<dbReference type="KEGG" id="ppu:PP_3692"/>
<dbReference type="PATRIC" id="fig|160488.4.peg.3934"/>
<dbReference type="EMBL" id="AE015451">
    <property type="protein sequence ID" value="AAN69289.1"/>
    <property type="molecule type" value="Genomic_DNA"/>
</dbReference>
<dbReference type="InterPro" id="IPR003395">
    <property type="entry name" value="RecF/RecN/SMC_N"/>
</dbReference>
<organism evidence="2 3">
    <name type="scientific">Pseudomonas putida (strain ATCC 47054 / DSM 6125 / CFBP 8728 / NCIMB 11950 / KT2440)</name>
    <dbReference type="NCBI Taxonomy" id="160488"/>
    <lineage>
        <taxon>Bacteria</taxon>
        <taxon>Pseudomonadati</taxon>
        <taxon>Pseudomonadota</taxon>
        <taxon>Gammaproteobacteria</taxon>
        <taxon>Pseudomonadales</taxon>
        <taxon>Pseudomonadaceae</taxon>
        <taxon>Pseudomonas</taxon>
    </lineage>
</organism>
<keyword evidence="3" id="KW-1185">Reference proteome</keyword>
<dbReference type="InterPro" id="IPR027417">
    <property type="entry name" value="P-loop_NTPase"/>
</dbReference>
<reference evidence="2 3" key="2">
    <citation type="journal article" date="2016" name="Environ. Microbiol.">
        <title>The revisited genome of Pseudomonas putida KT2440 enlightens its value as a robust metabolic chassis.</title>
        <authorList>
            <person name="Belda E."/>
            <person name="van Heck R.G."/>
            <person name="Lopez-Sanchez M.J."/>
            <person name="Cruveiller S."/>
            <person name="Barbe V."/>
            <person name="Fraser C."/>
            <person name="Klenk H.P."/>
            <person name="Petersen J."/>
            <person name="Morgat A."/>
            <person name="Nikel P.I."/>
            <person name="Vallenet D."/>
            <person name="Rouy Z."/>
            <person name="Sekowska A."/>
            <person name="Martins Dos Santos V.A."/>
            <person name="de Lorenzo V."/>
            <person name="Danchin A."/>
            <person name="Medigue C."/>
        </authorList>
    </citation>
    <scope>NUCLEOTIDE SEQUENCE [LARGE SCALE GENOMIC DNA]</scope>
    <source>
        <strain evidence="3">ATCC 47054 / DSM 6125 / CFBP 8728 / NCIMB 11950 / KT2440</strain>
    </source>
</reference>
<dbReference type="OrthoDB" id="9789562at2"/>
<feature type="domain" description="RecF/RecN/SMC N-terminal" evidence="1">
    <location>
        <begin position="132"/>
        <end position="723"/>
    </location>
</feature>
<evidence type="ECO:0000313" key="2">
    <source>
        <dbReference type="EMBL" id="AAN69289.1"/>
    </source>
</evidence>
<reference evidence="2 3" key="1">
    <citation type="journal article" date="2002" name="Environ. Microbiol.">
        <title>Complete genome sequence and comparative analysis of the metabolically versatile Pseudomonas putida KT2440.</title>
        <authorList>
            <person name="Nelson K.E."/>
            <person name="Weinel C."/>
            <person name="Paulsen I.T."/>
            <person name="Dodson R.J."/>
            <person name="Hilbert H."/>
            <person name="Martins dos Santos V.A."/>
            <person name="Fouts D.E."/>
            <person name="Gill S.R."/>
            <person name="Pop M."/>
            <person name="Holmes M."/>
            <person name="Brinkac L."/>
            <person name="Beanan M."/>
            <person name="DeBoy R.T."/>
            <person name="Daugherty S."/>
            <person name="Kolonay J."/>
            <person name="Madupu R."/>
            <person name="Nelson W."/>
            <person name="White O."/>
            <person name="Peterson J."/>
            <person name="Khouri H."/>
            <person name="Hance I."/>
            <person name="Chris Lee P."/>
            <person name="Holtzapple E."/>
            <person name="Scanlan D."/>
            <person name="Tran K."/>
            <person name="Moazzez A."/>
            <person name="Utterback T."/>
            <person name="Rizzo M."/>
            <person name="Lee K."/>
            <person name="Kosack D."/>
            <person name="Moestl D."/>
            <person name="Wedler H."/>
            <person name="Lauber J."/>
            <person name="Stjepandic D."/>
            <person name="Hoheisel J."/>
            <person name="Straetz M."/>
            <person name="Heim S."/>
            <person name="Kiewitz C."/>
            <person name="Eisen J.A."/>
            <person name="Timmis K.N."/>
            <person name="Dusterhoft A."/>
            <person name="Tummler B."/>
            <person name="Fraser C.M."/>
        </authorList>
    </citation>
    <scope>NUCLEOTIDE SEQUENCE [LARGE SCALE GENOMIC DNA]</scope>
    <source>
        <strain evidence="3">ATCC 47054 / DSM 6125 / CFBP 8728 / NCIMB 11950 / KT2440</strain>
    </source>
</reference>
<proteinExistence type="predicted"/>
<protein>
    <recommendedName>
        <fullName evidence="1">RecF/RecN/SMC N-terminal domain-containing protein</fullName>
    </recommendedName>
</protein>
<dbReference type="Pfam" id="PF02463">
    <property type="entry name" value="SMC_N"/>
    <property type="match status" value="1"/>
</dbReference>
<dbReference type="HOGENOM" id="CLU_016086_0_0_6"/>
<dbReference type="Proteomes" id="UP000000556">
    <property type="component" value="Chromosome"/>
</dbReference>
<dbReference type="GO" id="GO:0006302">
    <property type="term" value="P:double-strand break repair"/>
    <property type="evidence" value="ECO:0007669"/>
    <property type="project" value="TreeGrafter"/>
</dbReference>
<dbReference type="AlphaFoldDB" id="Q88GM9"/>
<dbReference type="SUPFAM" id="SSF52540">
    <property type="entry name" value="P-loop containing nucleoside triphosphate hydrolases"/>
    <property type="match status" value="1"/>
</dbReference>
<evidence type="ECO:0000313" key="3">
    <source>
        <dbReference type="Proteomes" id="UP000000556"/>
    </source>
</evidence>
<dbReference type="eggNOG" id="COG0419">
    <property type="taxonomic scope" value="Bacteria"/>
</dbReference>
<dbReference type="Gene3D" id="3.40.50.300">
    <property type="entry name" value="P-loop containing nucleotide triphosphate hydrolases"/>
    <property type="match status" value="2"/>
</dbReference>
<evidence type="ECO:0000259" key="1">
    <source>
        <dbReference type="Pfam" id="PF02463"/>
    </source>
</evidence>
<dbReference type="PANTHER" id="PTHR32182">
    <property type="entry name" value="DNA REPLICATION AND REPAIR PROTEIN RECF"/>
    <property type="match status" value="1"/>
</dbReference>
<accession>Q88GM9</accession>
<sequence>MLPNARPYTSQWPLIAYAHRFSREIGNMSTIEQEPVVKDDFETWLNGRPKWLQTAARMMIDAKRQLNEEEIKELSRLCQLEAKGQPDPGFLSVVAGTLSQAATRPPVRIDEIREVHGLNAIKPGAHLPFGNSNLAVIYGQNGTGKSGFARLLKQVCGSRSKDEIRSNVFDPNHTDCRAQFKVSIDGKSVDVHWDIPSGPHKALRQAQVFDSKAAQQYMGRTEACYEPSRMKFVSALIATADAVNTELTREKERLKGALPNLPSSLSSTAEAKWLQALKSTTTASSIDKECSYTDELDRERIEKEALLAEKDISGRIQAIGIERTALKSTEATMSSLQLGSNDAAALELVNLSEKAARTRKASEEAAAAIFGKAELEGVGSSTWQQMWEYARAYSAAVAYPESPFPNVSAESRCVLCHQDLDDPAKARLAEFEKFVTAGLETAAKKAEIALSERKRRIPGLPSQADWLVHMSTLGFEKAEAESWLSTLKARFERIAKGTPPDGQHLFDWSKINEAVKTKSATLITEEASLAALQKDEHRQAMHQRVLTLQAKQWLSLNKSSIVAEKTRLTAVASLDKASRSAATNSLTAKKNELAKTELDAGYQARFVEELKLLGGHRLPVSPQSKSVGKGKITFGLNLVGCHGTHGPEYILSEGETRIAALAAFLADTTGSNQLAPFIFDDPISSLDQDFEEKVVERLVQLSQTRQVIIFTHRLSLVSLVDSVTDKFSKIPGVPPVKPSLTSLRRMGNTAGLVANQNARDAKPASGVKYLIDHTIKHLKKHQENGEVDNYEVLGKSACSDFRIIVEKTVEFILLADVVGRFRRAINTQGKLHKVAKVTVEDCMFIDDLMTRYSVFEHAQSEELPSSALELKVFEADVTALHNWINEFSARK</sequence>
<dbReference type="BioCyc" id="PPUT160488:G1G01-3939-MONOMER"/>
<dbReference type="PaxDb" id="160488-PP_3692"/>
<dbReference type="GO" id="GO:0000731">
    <property type="term" value="P:DNA synthesis involved in DNA repair"/>
    <property type="evidence" value="ECO:0007669"/>
    <property type="project" value="TreeGrafter"/>
</dbReference>
<name>Q88GM9_PSEPK</name>
<gene>
    <name evidence="2" type="ordered locus">PP_3692</name>
</gene>